<sequence>MEATNKQLTSIWGPWWVPVRRWFYPAWLIYETSCRFYNYSIDVYLYIHHSQGGITTYIGDTATQVLAILGGLATFLICTAFLTAPTSFILFKFFEKEGLTGSTLETQIKRFL</sequence>
<dbReference type="AlphaFoldDB" id="W2UT31"/>
<accession>W2UT31</accession>
<dbReference type="Proteomes" id="UP000018850">
    <property type="component" value="Unassembled WGS sequence"/>
</dbReference>
<keyword evidence="3" id="KW-1185">Reference proteome</keyword>
<evidence type="ECO:0000256" key="1">
    <source>
        <dbReference type="SAM" id="Phobius"/>
    </source>
</evidence>
<proteinExistence type="predicted"/>
<dbReference type="STRING" id="376730.SAMN04487906_2174"/>
<name>W2UT31_9FLAO</name>
<comment type="caution">
    <text evidence="2">The sequence shown here is derived from an EMBL/GenBank/DDBJ whole genome shotgun (WGS) entry which is preliminary data.</text>
</comment>
<dbReference type="RefSeq" id="WP_038260616.1">
    <property type="nucleotide sequence ID" value="NZ_AYXY01000001.1"/>
</dbReference>
<dbReference type="eggNOG" id="ENOG5032W1F">
    <property type="taxonomic scope" value="Bacteria"/>
</dbReference>
<feature type="transmembrane region" description="Helical" evidence="1">
    <location>
        <begin position="65"/>
        <end position="91"/>
    </location>
</feature>
<evidence type="ECO:0000313" key="2">
    <source>
        <dbReference type="EMBL" id="ETN96656.1"/>
    </source>
</evidence>
<evidence type="ECO:0000313" key="3">
    <source>
        <dbReference type="Proteomes" id="UP000018850"/>
    </source>
</evidence>
<reference evidence="3" key="1">
    <citation type="submission" date="2013-11" db="EMBL/GenBank/DDBJ databases">
        <title>Draft genome sequence from a member of Zhouia, isolated tidal flat.</title>
        <authorList>
            <person name="Jin H."/>
            <person name="Jeon C.O."/>
        </authorList>
    </citation>
    <scope>NUCLEOTIDE SEQUENCE [LARGE SCALE GENOMIC DNA]</scope>
    <source>
        <strain evidence="3">AD3</strain>
    </source>
</reference>
<keyword evidence="1" id="KW-0812">Transmembrane</keyword>
<protein>
    <submittedName>
        <fullName evidence="2">Uncharacterized protein</fullName>
    </submittedName>
</protein>
<reference evidence="2 3" key="2">
    <citation type="journal article" date="2016" name="Genome Announc.">
        <title>Draft Genome Sequence of Zhouia amylolytica AD3, Isolated from Tidal Flat Sediment.</title>
        <authorList>
            <person name="Jia B."/>
            <person name="Jin H.M."/>
            <person name="Lee H.J."/>
            <person name="Jeon C.O."/>
        </authorList>
    </citation>
    <scope>NUCLEOTIDE SEQUENCE [LARGE SCALE GENOMIC DNA]</scope>
    <source>
        <strain evidence="2 3">AD3</strain>
    </source>
</reference>
<gene>
    <name evidence="2" type="ORF">P278_00820</name>
</gene>
<keyword evidence="1" id="KW-0472">Membrane</keyword>
<keyword evidence="1" id="KW-1133">Transmembrane helix</keyword>
<dbReference type="EMBL" id="AYXY01000001">
    <property type="protein sequence ID" value="ETN96656.1"/>
    <property type="molecule type" value="Genomic_DNA"/>
</dbReference>
<organism evidence="2 3">
    <name type="scientific">Zhouia amylolytica AD3</name>
    <dbReference type="NCBI Taxonomy" id="1286632"/>
    <lineage>
        <taxon>Bacteria</taxon>
        <taxon>Pseudomonadati</taxon>
        <taxon>Bacteroidota</taxon>
        <taxon>Flavobacteriia</taxon>
        <taxon>Flavobacteriales</taxon>
        <taxon>Flavobacteriaceae</taxon>
        <taxon>Zhouia</taxon>
    </lineage>
</organism>